<dbReference type="Gene3D" id="3.40.50.300">
    <property type="entry name" value="P-loop containing nucleotide triphosphate hydrolases"/>
    <property type="match status" value="1"/>
</dbReference>
<keyword evidence="3" id="KW-0547">Nucleotide-binding</keyword>
<keyword evidence="5 7" id="KW-1133">Transmembrane helix</keyword>
<dbReference type="PANTHER" id="PTHR24221:SF653">
    <property type="entry name" value="TRANSPORT ATP-BINDING PROTEIN CYDC"/>
    <property type="match status" value="1"/>
</dbReference>
<name>A0ABV1F1M2_9BACI</name>
<evidence type="ECO:0000256" key="3">
    <source>
        <dbReference type="ARBA" id="ARBA00022741"/>
    </source>
</evidence>
<dbReference type="Gene3D" id="1.20.1560.10">
    <property type="entry name" value="ABC transporter type 1, transmembrane domain"/>
    <property type="match status" value="1"/>
</dbReference>
<dbReference type="InterPro" id="IPR039421">
    <property type="entry name" value="Type_1_exporter"/>
</dbReference>
<dbReference type="NCBIfam" id="TIGR02868">
    <property type="entry name" value="CydC"/>
    <property type="match status" value="1"/>
</dbReference>
<evidence type="ECO:0000256" key="5">
    <source>
        <dbReference type="ARBA" id="ARBA00022989"/>
    </source>
</evidence>
<protein>
    <submittedName>
        <fullName evidence="10">Thiol reductant ABC exporter subunit CydC</fullName>
    </submittedName>
</protein>
<dbReference type="InterPro" id="IPR027417">
    <property type="entry name" value="P-loop_NTPase"/>
</dbReference>
<dbReference type="InterPro" id="IPR017871">
    <property type="entry name" value="ABC_transporter-like_CS"/>
</dbReference>
<feature type="transmembrane region" description="Helical" evidence="7">
    <location>
        <begin position="161"/>
        <end position="182"/>
    </location>
</feature>
<proteinExistence type="predicted"/>
<evidence type="ECO:0000259" key="9">
    <source>
        <dbReference type="PROSITE" id="PS50929"/>
    </source>
</evidence>
<dbReference type="PROSITE" id="PS50893">
    <property type="entry name" value="ABC_TRANSPORTER_2"/>
    <property type="match status" value="1"/>
</dbReference>
<keyword evidence="11" id="KW-1185">Reference proteome</keyword>
<dbReference type="EMBL" id="JBBMFN010000045">
    <property type="protein sequence ID" value="MEQ2467229.1"/>
    <property type="molecule type" value="Genomic_DNA"/>
</dbReference>
<organism evidence="10 11">
    <name type="scientific">Niallia hominis</name>
    <dbReference type="NCBI Taxonomy" id="3133173"/>
    <lineage>
        <taxon>Bacteria</taxon>
        <taxon>Bacillati</taxon>
        <taxon>Bacillota</taxon>
        <taxon>Bacilli</taxon>
        <taxon>Bacillales</taxon>
        <taxon>Bacillaceae</taxon>
        <taxon>Niallia</taxon>
    </lineage>
</organism>
<feature type="transmembrane region" description="Helical" evidence="7">
    <location>
        <begin position="54"/>
        <end position="73"/>
    </location>
</feature>
<dbReference type="InterPro" id="IPR014223">
    <property type="entry name" value="ABC_CydC/D"/>
</dbReference>
<evidence type="ECO:0000313" key="11">
    <source>
        <dbReference type="Proteomes" id="UP001465426"/>
    </source>
</evidence>
<keyword evidence="6 7" id="KW-0472">Membrane</keyword>
<reference evidence="10 11" key="1">
    <citation type="submission" date="2024-03" db="EMBL/GenBank/DDBJ databases">
        <title>Human intestinal bacterial collection.</title>
        <authorList>
            <person name="Pauvert C."/>
            <person name="Hitch T.C.A."/>
            <person name="Clavel T."/>
        </authorList>
    </citation>
    <scope>NUCLEOTIDE SEQUENCE [LARGE SCALE GENOMIC DNA]</scope>
    <source>
        <strain evidence="10 11">CLA-SR-H024</strain>
    </source>
</reference>
<evidence type="ECO:0000313" key="10">
    <source>
        <dbReference type="EMBL" id="MEQ2467229.1"/>
    </source>
</evidence>
<feature type="transmembrane region" description="Helical" evidence="7">
    <location>
        <begin position="135"/>
        <end position="155"/>
    </location>
</feature>
<keyword evidence="2 7" id="KW-0812">Transmembrane</keyword>
<dbReference type="RefSeq" id="WP_349205108.1">
    <property type="nucleotide sequence ID" value="NZ_JBBMFN010000045.1"/>
</dbReference>
<dbReference type="PROSITE" id="PS50929">
    <property type="entry name" value="ABC_TM1F"/>
    <property type="match status" value="1"/>
</dbReference>
<evidence type="ECO:0000256" key="4">
    <source>
        <dbReference type="ARBA" id="ARBA00022840"/>
    </source>
</evidence>
<feature type="domain" description="ABC transmembrane type-1" evidence="9">
    <location>
        <begin position="20"/>
        <end position="303"/>
    </location>
</feature>
<evidence type="ECO:0000256" key="6">
    <source>
        <dbReference type="ARBA" id="ARBA00023136"/>
    </source>
</evidence>
<feature type="transmembrane region" description="Helical" evidence="7">
    <location>
        <begin position="274"/>
        <end position="294"/>
    </location>
</feature>
<evidence type="ECO:0000256" key="2">
    <source>
        <dbReference type="ARBA" id="ARBA00022692"/>
    </source>
</evidence>
<evidence type="ECO:0000256" key="1">
    <source>
        <dbReference type="ARBA" id="ARBA00004651"/>
    </source>
</evidence>
<dbReference type="SUPFAM" id="SSF52540">
    <property type="entry name" value="P-loop containing nucleoside triphosphate hydrolases"/>
    <property type="match status" value="1"/>
</dbReference>
<feature type="domain" description="ABC transporter" evidence="8">
    <location>
        <begin position="335"/>
        <end position="569"/>
    </location>
</feature>
<dbReference type="Pfam" id="PF00005">
    <property type="entry name" value="ABC_tran"/>
    <property type="match status" value="1"/>
</dbReference>
<comment type="caution">
    <text evidence="10">The sequence shown here is derived from an EMBL/GenBank/DDBJ whole genome shotgun (WGS) entry which is preliminary data.</text>
</comment>
<gene>
    <name evidence="10" type="primary">cydC</name>
    <name evidence="10" type="ORF">WMO63_16355</name>
</gene>
<dbReference type="SMART" id="SM00382">
    <property type="entry name" value="AAA"/>
    <property type="match status" value="1"/>
</dbReference>
<dbReference type="Pfam" id="PF00664">
    <property type="entry name" value="ABC_membrane"/>
    <property type="match status" value="1"/>
</dbReference>
<feature type="transmembrane region" description="Helical" evidence="7">
    <location>
        <begin position="242"/>
        <end position="262"/>
    </location>
</feature>
<feature type="transmembrane region" description="Helical" evidence="7">
    <location>
        <begin position="20"/>
        <end position="42"/>
    </location>
</feature>
<comment type="subcellular location">
    <subcellularLocation>
        <location evidence="1">Cell membrane</location>
        <topology evidence="1">Multi-pass membrane protein</topology>
    </subcellularLocation>
</comment>
<sequence length="577" mass="64587">MNENKWIFPFLKANKSRITFILFLSILALLTAAMLTFTSGYLISKSAIPVENILMVYVPIVGVRTFGISRAVFSYLEKLAGHHTVLRILSKMRLKLYRILEPQALFLKSRFKVGDMLGILSEDIEKLQNIYLRTIFPTFATIVLYIIVVCAIGILDVPFAFLMALYLGLLLFFFPVLSLVLMRQKQRAFKQRRNGLYQKLTDSILGISDWVISGRSKSFIKEYEKEEAIVAKINHQLVQFTLWRNLVSQAVAALIILSLVFWSSQQYVEGNIPVTLIAAIILVALPILDAFLVVSDAFEKLPAYQDSLARLRKLEVPIQKKAPNRVAIETDQVDIQVNQVSCRYDQEQAFSLSNVSLDIPQGKKIAVIGRSGAGKSTLLKLIQGVIEPTAGSVTFNGESAASFQADTSSIISVLNQTPHLFATTLRNNILLGVEEATEEELANAIKLAQLEDLVSSLSNGLDTFMEETGQRFSGGERQRVALARILLLKTPIVLMDEPNASLDPKTEKALLNTIFSSLNGKTLIWITHHLVGVEEMDEIIFMDHGEIVLRGSHKELLETSSRYQNLYALDHPDFHLS</sequence>
<dbReference type="PROSITE" id="PS00211">
    <property type="entry name" value="ABC_TRANSPORTER_1"/>
    <property type="match status" value="1"/>
</dbReference>
<evidence type="ECO:0000259" key="8">
    <source>
        <dbReference type="PROSITE" id="PS50893"/>
    </source>
</evidence>
<dbReference type="Proteomes" id="UP001465426">
    <property type="component" value="Unassembled WGS sequence"/>
</dbReference>
<dbReference type="InterPro" id="IPR011527">
    <property type="entry name" value="ABC1_TM_dom"/>
</dbReference>
<dbReference type="InterPro" id="IPR036640">
    <property type="entry name" value="ABC1_TM_sf"/>
</dbReference>
<dbReference type="PANTHER" id="PTHR24221">
    <property type="entry name" value="ATP-BINDING CASSETTE SUB-FAMILY B"/>
    <property type="match status" value="1"/>
</dbReference>
<dbReference type="InterPro" id="IPR003439">
    <property type="entry name" value="ABC_transporter-like_ATP-bd"/>
</dbReference>
<keyword evidence="4" id="KW-0067">ATP-binding</keyword>
<dbReference type="SUPFAM" id="SSF90123">
    <property type="entry name" value="ABC transporter transmembrane region"/>
    <property type="match status" value="1"/>
</dbReference>
<dbReference type="InterPro" id="IPR003593">
    <property type="entry name" value="AAA+_ATPase"/>
</dbReference>
<accession>A0ABV1F1M2</accession>
<evidence type="ECO:0000256" key="7">
    <source>
        <dbReference type="SAM" id="Phobius"/>
    </source>
</evidence>